<reference evidence="2" key="1">
    <citation type="submission" date="2022-01" db="EMBL/GenBank/DDBJ databases">
        <title>Genome-Based Taxonomic Classification of the Phylum Actinobacteria.</title>
        <authorList>
            <person name="Gao Y."/>
        </authorList>
    </citation>
    <scope>NUCLEOTIDE SEQUENCE</scope>
    <source>
        <strain evidence="2">KLBMP 8922</strain>
    </source>
</reference>
<comment type="caution">
    <text evidence="2">The sequence shown here is derived from an EMBL/GenBank/DDBJ whole genome shotgun (WGS) entry which is preliminary data.</text>
</comment>
<name>A0AA41PU75_9ACTN</name>
<dbReference type="RefSeq" id="WP_235049838.1">
    <property type="nucleotide sequence ID" value="NZ_JAKFHA010000001.1"/>
</dbReference>
<evidence type="ECO:0000259" key="1">
    <source>
        <dbReference type="Pfam" id="PF13302"/>
    </source>
</evidence>
<evidence type="ECO:0000313" key="2">
    <source>
        <dbReference type="EMBL" id="MCF2525813.1"/>
    </source>
</evidence>
<dbReference type="InterPro" id="IPR000182">
    <property type="entry name" value="GNAT_dom"/>
</dbReference>
<feature type="domain" description="N-acetyltransferase" evidence="1">
    <location>
        <begin position="1"/>
        <end position="119"/>
    </location>
</feature>
<accession>A0AA41PU75</accession>
<sequence>MRPADDADIPFLWALFATDEVSYRWVYRGRIPTPESIRMNLQRPDVLGHIIEDTRGQKQLGYVGAFDVNDRNGHAQLGTVVGPDQQQTGVGVTATMLFADYLFTILPLRKLYLQSLDYNYAQFSSLVSRGYASVEGVLREHEFFAGRYWDIHVLSVTREQFKLASERMRLRER</sequence>
<protein>
    <submittedName>
        <fullName evidence="2">GNAT family N-acetyltransferase</fullName>
    </submittedName>
</protein>
<dbReference type="Gene3D" id="3.40.630.30">
    <property type="match status" value="1"/>
</dbReference>
<dbReference type="EMBL" id="JAKFHA010000001">
    <property type="protein sequence ID" value="MCF2525813.1"/>
    <property type="molecule type" value="Genomic_DNA"/>
</dbReference>
<proteinExistence type="predicted"/>
<dbReference type="GO" id="GO:0016747">
    <property type="term" value="F:acyltransferase activity, transferring groups other than amino-acyl groups"/>
    <property type="evidence" value="ECO:0007669"/>
    <property type="project" value="InterPro"/>
</dbReference>
<gene>
    <name evidence="2" type="ORF">LZ495_01045</name>
</gene>
<dbReference type="PANTHER" id="PTHR43415">
    <property type="entry name" value="SPERMIDINE N(1)-ACETYLTRANSFERASE"/>
    <property type="match status" value="1"/>
</dbReference>
<dbReference type="AlphaFoldDB" id="A0AA41PU75"/>
<evidence type="ECO:0000313" key="3">
    <source>
        <dbReference type="Proteomes" id="UP001165378"/>
    </source>
</evidence>
<organism evidence="2 3">
    <name type="scientific">Yinghuangia soli</name>
    <dbReference type="NCBI Taxonomy" id="2908204"/>
    <lineage>
        <taxon>Bacteria</taxon>
        <taxon>Bacillati</taxon>
        <taxon>Actinomycetota</taxon>
        <taxon>Actinomycetes</taxon>
        <taxon>Kitasatosporales</taxon>
        <taxon>Streptomycetaceae</taxon>
        <taxon>Yinghuangia</taxon>
    </lineage>
</organism>
<keyword evidence="3" id="KW-1185">Reference proteome</keyword>
<dbReference type="Pfam" id="PF13302">
    <property type="entry name" value="Acetyltransf_3"/>
    <property type="match status" value="1"/>
</dbReference>
<dbReference type="SUPFAM" id="SSF55729">
    <property type="entry name" value="Acyl-CoA N-acyltransferases (Nat)"/>
    <property type="match status" value="1"/>
</dbReference>
<dbReference type="InterPro" id="IPR016181">
    <property type="entry name" value="Acyl_CoA_acyltransferase"/>
</dbReference>
<dbReference type="Proteomes" id="UP001165378">
    <property type="component" value="Unassembled WGS sequence"/>
</dbReference>
<dbReference type="PANTHER" id="PTHR43415:SF3">
    <property type="entry name" value="GNAT-FAMILY ACETYLTRANSFERASE"/>
    <property type="match status" value="1"/>
</dbReference>